<reference evidence="2 3" key="1">
    <citation type="journal article" date="2014" name="Genome Announc.">
        <title>Draft genome sequence of Sclerotinia borealis, a psychrophilic plant pathogenic fungus.</title>
        <authorList>
            <person name="Mardanov A.V."/>
            <person name="Beletsky A.V."/>
            <person name="Kadnikov V.V."/>
            <person name="Ignatov A.N."/>
            <person name="Ravin N.V."/>
        </authorList>
    </citation>
    <scope>NUCLEOTIDE SEQUENCE [LARGE SCALE GENOMIC DNA]</scope>
    <source>
        <strain evidence="3">F-4157</strain>
    </source>
</reference>
<protein>
    <submittedName>
        <fullName evidence="2">Uncharacterized protein</fullName>
    </submittedName>
</protein>
<sequence length="885" mass="99661">MGGVKDKIASLLKGKKKSEEESELAQEIEGELEQRPRRERRKYRRSRTNRERRSKDGEDGEDREGEGGYGSISPRRHRHRDGRDHEYDENPRRHHSVKLSTSTSRSPHTDHRHRADDDSPSASPKKHQSNKPSTSTSQSPHHARPSTGRSSKYTEEGVRAPKVKILTDWPPVGYSHDAELTQGKAMQLIATGVPVFKGTMESIAHASNEYFALYATCNGNGGAGSDRAEVFSRAFMADSMRLQGAGETNRPWETLEQPSMAFAYGTLGGTITLNHWCSINGNPHAPIELRDSSVQTLRDVDLQTLLDRLIYLEGGIDDESEDTLYKNLYKILLKDLDKSFIAKKGMEKQIADLIIALSRREWIDFSQPKNHVVAKFFADEAYSDHGRYRAFFQQLLLSIELELRIQSKHHSEEAKERLLAQLPPWISWDLAVAKKWRECMTIEKYRASDDLQQSKFAQFNLLFEKEKLITTVKFRLLRKRSQVKALRKFSRAMKWPNLAMVDEALKELNPDASPLEDRSADAMSFCTGLILPGPTQPWLLMNTLIDCDEDGGADLGGLTHMHPNSGFQYRGSTYWASTCIVGKVLAPTCQEIAGWVGPALASTDIDRTQVLRIRQRMTPQIITKTDVLSMRVRSDPLGPPDPSDPVYPISEFVLPKLDLESPPVDNIRIERLSFVVARPHQQLDGGSPRRSSEVGKRPPNYDACVVFARKGQSHWLRLAHDVSFITAYPCSNGPHPLFFDYVYKIACLDQLLDIHNWGGVGGANLNEDLQLGWAPDPKEMGIKGSWEEGYDMKDAKWRFNELMEGVDKDTVLVIEAWGVGDNECMARAWCSHWGLNAVVAVLGRSCVGCAVREAYAGGVNVVIFVGEEGKWKGKGKEKEREKGHE</sequence>
<dbReference type="OrthoDB" id="6493944at2759"/>
<feature type="compositionally biased region" description="Acidic residues" evidence="1">
    <location>
        <begin position="20"/>
        <end position="31"/>
    </location>
</feature>
<dbReference type="EMBL" id="AYSA01000428">
    <property type="protein sequence ID" value="ESZ92056.1"/>
    <property type="molecule type" value="Genomic_DNA"/>
</dbReference>
<evidence type="ECO:0000313" key="3">
    <source>
        <dbReference type="Proteomes" id="UP000019487"/>
    </source>
</evidence>
<dbReference type="STRING" id="1432307.W9C875"/>
<dbReference type="PANTHER" id="PTHR42345:SF1">
    <property type="entry name" value="VTC DOMAIN-CONTAINING PROTEIN"/>
    <property type="match status" value="1"/>
</dbReference>
<dbReference type="AlphaFoldDB" id="W9C875"/>
<organism evidence="2 3">
    <name type="scientific">Sclerotinia borealis (strain F-4128)</name>
    <dbReference type="NCBI Taxonomy" id="1432307"/>
    <lineage>
        <taxon>Eukaryota</taxon>
        <taxon>Fungi</taxon>
        <taxon>Dikarya</taxon>
        <taxon>Ascomycota</taxon>
        <taxon>Pezizomycotina</taxon>
        <taxon>Leotiomycetes</taxon>
        <taxon>Helotiales</taxon>
        <taxon>Sclerotiniaceae</taxon>
        <taxon>Sclerotinia</taxon>
    </lineage>
</organism>
<dbReference type="PANTHER" id="PTHR42345">
    <property type="entry name" value="TPR_REGION DOMAIN-CONTAINING PROTEIN"/>
    <property type="match status" value="1"/>
</dbReference>
<feature type="compositionally biased region" description="Polar residues" evidence="1">
    <location>
        <begin position="130"/>
        <end position="140"/>
    </location>
</feature>
<feature type="compositionally biased region" description="Basic and acidic residues" evidence="1">
    <location>
        <begin position="107"/>
        <end position="117"/>
    </location>
</feature>
<proteinExistence type="predicted"/>
<comment type="caution">
    <text evidence="2">The sequence shown here is derived from an EMBL/GenBank/DDBJ whole genome shotgun (WGS) entry which is preliminary data.</text>
</comment>
<feature type="compositionally biased region" description="Basic and acidic residues" evidence="1">
    <location>
        <begin position="81"/>
        <end position="91"/>
    </location>
</feature>
<name>W9C875_SCLBF</name>
<evidence type="ECO:0000256" key="1">
    <source>
        <dbReference type="SAM" id="MobiDB-lite"/>
    </source>
</evidence>
<keyword evidence="3" id="KW-1185">Reference proteome</keyword>
<dbReference type="HOGENOM" id="CLU_015126_0_0_1"/>
<dbReference type="Proteomes" id="UP000019487">
    <property type="component" value="Unassembled WGS sequence"/>
</dbReference>
<feature type="compositionally biased region" description="Basic residues" evidence="1">
    <location>
        <begin position="37"/>
        <end position="47"/>
    </location>
</feature>
<feature type="region of interest" description="Disordered" evidence="1">
    <location>
        <begin position="1"/>
        <end position="158"/>
    </location>
</feature>
<gene>
    <name evidence="2" type="ORF">SBOR_7556</name>
</gene>
<feature type="compositionally biased region" description="Basic and acidic residues" evidence="1">
    <location>
        <begin position="48"/>
        <end position="57"/>
    </location>
</feature>
<evidence type="ECO:0000313" key="2">
    <source>
        <dbReference type="EMBL" id="ESZ92056.1"/>
    </source>
</evidence>
<accession>W9C875</accession>